<comment type="similarity">
    <text evidence="2">Belongs to the CbiQ family.</text>
</comment>
<feature type="transmembrane region" description="Helical" evidence="6">
    <location>
        <begin position="62"/>
        <end position="84"/>
    </location>
</feature>
<keyword evidence="8" id="KW-1185">Reference proteome</keyword>
<dbReference type="Pfam" id="PF02361">
    <property type="entry name" value="CbiQ"/>
    <property type="match status" value="1"/>
</dbReference>
<evidence type="ECO:0000256" key="4">
    <source>
        <dbReference type="ARBA" id="ARBA00022989"/>
    </source>
</evidence>
<evidence type="ECO:0000256" key="6">
    <source>
        <dbReference type="SAM" id="Phobius"/>
    </source>
</evidence>
<dbReference type="GO" id="GO:0005886">
    <property type="term" value="C:plasma membrane"/>
    <property type="evidence" value="ECO:0007669"/>
    <property type="project" value="UniProtKB-ARBA"/>
</dbReference>
<keyword evidence="3 6" id="KW-0812">Transmembrane</keyword>
<protein>
    <submittedName>
        <fullName evidence="7">Biotin transport system permease protein</fullName>
    </submittedName>
</protein>
<evidence type="ECO:0000256" key="1">
    <source>
        <dbReference type="ARBA" id="ARBA00004141"/>
    </source>
</evidence>
<feature type="transmembrane region" description="Helical" evidence="6">
    <location>
        <begin position="20"/>
        <end position="50"/>
    </location>
</feature>
<reference evidence="7 8" key="1">
    <citation type="submission" date="2017-01" db="EMBL/GenBank/DDBJ databases">
        <authorList>
            <person name="Mah S.A."/>
            <person name="Swanson W.J."/>
            <person name="Moy G.W."/>
            <person name="Vacquier V.D."/>
        </authorList>
    </citation>
    <scope>NUCLEOTIDE SEQUENCE [LARGE SCALE GENOMIC DNA]</scope>
    <source>
        <strain evidence="7 8">DSM 21219</strain>
    </source>
</reference>
<keyword evidence="4 6" id="KW-1133">Transmembrane helix</keyword>
<evidence type="ECO:0000256" key="2">
    <source>
        <dbReference type="ARBA" id="ARBA00008564"/>
    </source>
</evidence>
<sequence length="198" mass="21093">MLGGGLYVFGDSPLHRARPLVKIAALVVFCTTVFLISHWAVIAAAAALVAAGIVTARLPLRAVFAVLRPVLWVLAAIFAAQVWLAGPQEAAFVISRFALMILAAALVTLTTTAGEFVEGIEAALKHAPAFVPKERIALVISLSLRFIPLVNSVAEEVRQAQRARGLDRNLVALVVPLVVRMLKQADAMAEAIEARSVE</sequence>
<dbReference type="PANTHER" id="PTHR33514">
    <property type="entry name" value="PROTEIN ABCI12, CHLOROPLASTIC"/>
    <property type="match status" value="1"/>
</dbReference>
<dbReference type="EMBL" id="FTPS01000001">
    <property type="protein sequence ID" value="SIT77855.1"/>
    <property type="molecule type" value="Genomic_DNA"/>
</dbReference>
<proteinExistence type="inferred from homology"/>
<evidence type="ECO:0000256" key="3">
    <source>
        <dbReference type="ARBA" id="ARBA00022692"/>
    </source>
</evidence>
<dbReference type="Proteomes" id="UP000192455">
    <property type="component" value="Unassembled WGS sequence"/>
</dbReference>
<dbReference type="STRING" id="515897.SAMN05421849_0831"/>
<gene>
    <name evidence="7" type="ORF">SAMN05421849_0831</name>
</gene>
<dbReference type="InterPro" id="IPR003339">
    <property type="entry name" value="ABC/ECF_trnsptr_transmembrane"/>
</dbReference>
<evidence type="ECO:0000313" key="8">
    <source>
        <dbReference type="Proteomes" id="UP000192455"/>
    </source>
</evidence>
<comment type="subcellular location">
    <subcellularLocation>
        <location evidence="1">Membrane</location>
        <topology evidence="1">Multi-pass membrane protein</topology>
    </subcellularLocation>
</comment>
<dbReference type="PANTHER" id="PTHR33514:SF13">
    <property type="entry name" value="PROTEIN ABCI12, CHLOROPLASTIC"/>
    <property type="match status" value="1"/>
</dbReference>
<dbReference type="OrthoDB" id="5868344at2"/>
<dbReference type="RefSeq" id="WP_076647781.1">
    <property type="nucleotide sequence ID" value="NZ_FTPS01000001.1"/>
</dbReference>
<dbReference type="AlphaFoldDB" id="A0A1R3WIV8"/>
<keyword evidence="5 6" id="KW-0472">Membrane</keyword>
<dbReference type="CDD" id="cd16914">
    <property type="entry name" value="EcfT"/>
    <property type="match status" value="1"/>
</dbReference>
<feature type="transmembrane region" description="Helical" evidence="6">
    <location>
        <begin position="90"/>
        <end position="109"/>
    </location>
</feature>
<name>A0A1R3WIV8_9RHOB</name>
<evidence type="ECO:0000313" key="7">
    <source>
        <dbReference type="EMBL" id="SIT77855.1"/>
    </source>
</evidence>
<organism evidence="7 8">
    <name type="scientific">Pontibaca methylaminivorans</name>
    <dbReference type="NCBI Taxonomy" id="515897"/>
    <lineage>
        <taxon>Bacteria</taxon>
        <taxon>Pseudomonadati</taxon>
        <taxon>Pseudomonadota</taxon>
        <taxon>Alphaproteobacteria</taxon>
        <taxon>Rhodobacterales</taxon>
        <taxon>Roseobacteraceae</taxon>
        <taxon>Pontibaca</taxon>
    </lineage>
</organism>
<evidence type="ECO:0000256" key="5">
    <source>
        <dbReference type="ARBA" id="ARBA00023136"/>
    </source>
</evidence>
<accession>A0A1R3WIV8</accession>